<protein>
    <recommendedName>
        <fullName evidence="1">AraC effector-binding domain-containing protein</fullName>
    </recommendedName>
</protein>
<dbReference type="InterPro" id="IPR011256">
    <property type="entry name" value="Reg_factor_effector_dom_sf"/>
</dbReference>
<feature type="domain" description="AraC effector-binding" evidence="1">
    <location>
        <begin position="2"/>
        <end position="152"/>
    </location>
</feature>
<dbReference type="AlphaFoldDB" id="A0A2A4YCW9"/>
<comment type="caution">
    <text evidence="2">The sequence shown here is derived from an EMBL/GenBank/DDBJ whole genome shotgun (WGS) entry which is preliminary data.</text>
</comment>
<dbReference type="InterPro" id="IPR053182">
    <property type="entry name" value="YobU-like_regulator"/>
</dbReference>
<name>A0A2A4YCW9_UNCAE</name>
<dbReference type="Gene3D" id="3.20.80.10">
    <property type="entry name" value="Regulatory factor, effector binding domain"/>
    <property type="match status" value="1"/>
</dbReference>
<reference evidence="3" key="1">
    <citation type="submission" date="2017-08" db="EMBL/GenBank/DDBJ databases">
        <title>A dynamic microbial community with high functional redundancy inhabits the cold, oxic subseafloor aquifer.</title>
        <authorList>
            <person name="Tully B.J."/>
            <person name="Wheat C.G."/>
            <person name="Glazer B.T."/>
            <person name="Huber J.A."/>
        </authorList>
    </citation>
    <scope>NUCLEOTIDE SEQUENCE [LARGE SCALE GENOMIC DNA]</scope>
</reference>
<dbReference type="InterPro" id="IPR029441">
    <property type="entry name" value="Cass2"/>
</dbReference>
<organism evidence="2 3">
    <name type="scientific">Aerophobetes bacterium</name>
    <dbReference type="NCBI Taxonomy" id="2030807"/>
    <lineage>
        <taxon>Bacteria</taxon>
        <taxon>Candidatus Aerophobota</taxon>
    </lineage>
</organism>
<dbReference type="SUPFAM" id="SSF55136">
    <property type="entry name" value="Probable bacterial effector-binding domain"/>
    <property type="match status" value="1"/>
</dbReference>
<dbReference type="InterPro" id="IPR010499">
    <property type="entry name" value="AraC_E-bd"/>
</dbReference>
<accession>A0A2A4YCW9</accession>
<sequence length="152" mass="17212">MTQFEKKKRNSMMVVGIELRTSNHPDAGPVAIPQHWEKFYRENVMEKIPNKSANEVVALYCDYEGDHTNPYSLVIGCPVSSIDSIPEGMVAKIVPETSYAVFDVSGEFPKSLVETWGKIWGTKLDRTFSYDFELYGSEFGTTQKLDVYIAVK</sequence>
<dbReference type="Pfam" id="PF14526">
    <property type="entry name" value="Cass2"/>
    <property type="match status" value="1"/>
</dbReference>
<dbReference type="Proteomes" id="UP000217838">
    <property type="component" value="Unassembled WGS sequence"/>
</dbReference>
<evidence type="ECO:0000313" key="3">
    <source>
        <dbReference type="Proteomes" id="UP000217838"/>
    </source>
</evidence>
<evidence type="ECO:0000313" key="2">
    <source>
        <dbReference type="EMBL" id="PCI92772.1"/>
    </source>
</evidence>
<proteinExistence type="predicted"/>
<dbReference type="PANTHER" id="PTHR36444">
    <property type="entry name" value="TRANSCRIPTIONAL REGULATOR PROTEIN YOBU-RELATED"/>
    <property type="match status" value="1"/>
</dbReference>
<dbReference type="EMBL" id="NVUU01000085">
    <property type="protein sequence ID" value="PCI92772.1"/>
    <property type="molecule type" value="Genomic_DNA"/>
</dbReference>
<evidence type="ECO:0000259" key="1">
    <source>
        <dbReference type="SMART" id="SM00871"/>
    </source>
</evidence>
<gene>
    <name evidence="2" type="ORF">COB11_06580</name>
</gene>
<dbReference type="PANTHER" id="PTHR36444:SF2">
    <property type="entry name" value="TRANSCRIPTIONAL REGULATOR PROTEIN YOBU-RELATED"/>
    <property type="match status" value="1"/>
</dbReference>
<dbReference type="SMART" id="SM00871">
    <property type="entry name" value="AraC_E_bind"/>
    <property type="match status" value="1"/>
</dbReference>